<reference evidence="2 3" key="1">
    <citation type="submission" date="2024-12" db="EMBL/GenBank/DDBJ databases">
        <authorList>
            <person name="Lee Y."/>
        </authorList>
    </citation>
    <scope>NUCLEOTIDE SEQUENCE [LARGE SCALE GENOMIC DNA]</scope>
    <source>
        <strain evidence="2 3">03SUJ4</strain>
    </source>
</reference>
<sequence>MKQITSVVVMAAMLVAAPLGMRAQAGRPAPSVTANNSAGAATVAPEMLTKTVHEAWVDSGRNEDKFFDVVKGMAEMSAQKRGVTLPDTEAAGQKMGNLIKASARRDPDQLLYAVVDAAVRQTAGVSAHAAAQASTQK</sequence>
<feature type="chain" id="PRO_5046363709" evidence="1">
    <location>
        <begin position="26"/>
        <end position="137"/>
    </location>
</feature>
<dbReference type="Proteomes" id="UP001634747">
    <property type="component" value="Unassembled WGS sequence"/>
</dbReference>
<evidence type="ECO:0000256" key="1">
    <source>
        <dbReference type="SAM" id="SignalP"/>
    </source>
</evidence>
<accession>A0ABW9KHM1</accession>
<dbReference type="RefSeq" id="WP_263413996.1">
    <property type="nucleotide sequence ID" value="NZ_BAABBH010000001.1"/>
</dbReference>
<name>A0ABW9KHM1_9BACT</name>
<gene>
    <name evidence="2" type="ORF">ACK2TP_01560</name>
</gene>
<comment type="caution">
    <text evidence="2">The sequence shown here is derived from an EMBL/GenBank/DDBJ whole genome shotgun (WGS) entry which is preliminary data.</text>
</comment>
<organism evidence="2 3">
    <name type="scientific">Terriglobus aquaticus</name>
    <dbReference type="NCBI Taxonomy" id="940139"/>
    <lineage>
        <taxon>Bacteria</taxon>
        <taxon>Pseudomonadati</taxon>
        <taxon>Acidobacteriota</taxon>
        <taxon>Terriglobia</taxon>
        <taxon>Terriglobales</taxon>
        <taxon>Acidobacteriaceae</taxon>
        <taxon>Terriglobus</taxon>
    </lineage>
</organism>
<dbReference type="EMBL" id="JBJYXY010000001">
    <property type="protein sequence ID" value="MFN2974440.1"/>
    <property type="molecule type" value="Genomic_DNA"/>
</dbReference>
<evidence type="ECO:0000313" key="3">
    <source>
        <dbReference type="Proteomes" id="UP001634747"/>
    </source>
</evidence>
<evidence type="ECO:0000313" key="2">
    <source>
        <dbReference type="EMBL" id="MFN2974440.1"/>
    </source>
</evidence>
<proteinExistence type="predicted"/>
<protein>
    <submittedName>
        <fullName evidence="2">Uncharacterized protein</fullName>
    </submittedName>
</protein>
<feature type="signal peptide" evidence="1">
    <location>
        <begin position="1"/>
        <end position="25"/>
    </location>
</feature>
<keyword evidence="3" id="KW-1185">Reference proteome</keyword>
<keyword evidence="1" id="KW-0732">Signal</keyword>